<organism evidence="1 2">
    <name type="scientific">Populus trichocarpa</name>
    <name type="common">Western balsam poplar</name>
    <name type="synonym">Populus balsamifera subsp. trichocarpa</name>
    <dbReference type="NCBI Taxonomy" id="3694"/>
    <lineage>
        <taxon>Eukaryota</taxon>
        <taxon>Viridiplantae</taxon>
        <taxon>Streptophyta</taxon>
        <taxon>Embryophyta</taxon>
        <taxon>Tracheophyta</taxon>
        <taxon>Spermatophyta</taxon>
        <taxon>Magnoliopsida</taxon>
        <taxon>eudicotyledons</taxon>
        <taxon>Gunneridae</taxon>
        <taxon>Pentapetalae</taxon>
        <taxon>rosids</taxon>
        <taxon>fabids</taxon>
        <taxon>Malpighiales</taxon>
        <taxon>Salicaceae</taxon>
        <taxon>Saliceae</taxon>
        <taxon>Populus</taxon>
    </lineage>
</organism>
<gene>
    <name evidence="1" type="ORF">POPTR_003G068600</name>
</gene>
<dbReference type="Proteomes" id="UP000006729">
    <property type="component" value="Chromosome 3"/>
</dbReference>
<reference evidence="1 2" key="1">
    <citation type="journal article" date="2006" name="Science">
        <title>The genome of black cottonwood, Populus trichocarpa (Torr. &amp; Gray).</title>
        <authorList>
            <person name="Tuskan G.A."/>
            <person name="Difazio S."/>
            <person name="Jansson S."/>
            <person name="Bohlmann J."/>
            <person name="Grigoriev I."/>
            <person name="Hellsten U."/>
            <person name="Putnam N."/>
            <person name="Ralph S."/>
            <person name="Rombauts S."/>
            <person name="Salamov A."/>
            <person name="Schein J."/>
            <person name="Sterck L."/>
            <person name="Aerts A."/>
            <person name="Bhalerao R.R."/>
            <person name="Bhalerao R.P."/>
            <person name="Blaudez D."/>
            <person name="Boerjan W."/>
            <person name="Brun A."/>
            <person name="Brunner A."/>
            <person name="Busov V."/>
            <person name="Campbell M."/>
            <person name="Carlson J."/>
            <person name="Chalot M."/>
            <person name="Chapman J."/>
            <person name="Chen G.L."/>
            <person name="Cooper D."/>
            <person name="Coutinho P.M."/>
            <person name="Couturier J."/>
            <person name="Covert S."/>
            <person name="Cronk Q."/>
            <person name="Cunningham R."/>
            <person name="Davis J."/>
            <person name="Degroeve S."/>
            <person name="Dejardin A."/>
            <person name="Depamphilis C."/>
            <person name="Detter J."/>
            <person name="Dirks B."/>
            <person name="Dubchak I."/>
            <person name="Duplessis S."/>
            <person name="Ehlting J."/>
            <person name="Ellis B."/>
            <person name="Gendler K."/>
            <person name="Goodstein D."/>
            <person name="Gribskov M."/>
            <person name="Grimwood J."/>
            <person name="Groover A."/>
            <person name="Gunter L."/>
            <person name="Hamberger B."/>
            <person name="Heinze B."/>
            <person name="Helariutta Y."/>
            <person name="Henrissat B."/>
            <person name="Holligan D."/>
            <person name="Holt R."/>
            <person name="Huang W."/>
            <person name="Islam-Faridi N."/>
            <person name="Jones S."/>
            <person name="Jones-Rhoades M."/>
            <person name="Jorgensen R."/>
            <person name="Joshi C."/>
            <person name="Kangasjarvi J."/>
            <person name="Karlsson J."/>
            <person name="Kelleher C."/>
            <person name="Kirkpatrick R."/>
            <person name="Kirst M."/>
            <person name="Kohler A."/>
            <person name="Kalluri U."/>
            <person name="Larimer F."/>
            <person name="Leebens-Mack J."/>
            <person name="Leple J.C."/>
            <person name="Locascio P."/>
            <person name="Lou Y."/>
            <person name="Lucas S."/>
            <person name="Martin F."/>
            <person name="Montanini B."/>
            <person name="Napoli C."/>
            <person name="Nelson D.R."/>
            <person name="Nelson C."/>
            <person name="Nieminen K."/>
            <person name="Nilsson O."/>
            <person name="Pereda V."/>
            <person name="Peter G."/>
            <person name="Philippe R."/>
            <person name="Pilate G."/>
            <person name="Poliakov A."/>
            <person name="Razumovskaya J."/>
            <person name="Richardson P."/>
            <person name="Rinaldi C."/>
            <person name="Ritland K."/>
            <person name="Rouze P."/>
            <person name="Ryaboy D."/>
            <person name="Schmutz J."/>
            <person name="Schrader J."/>
            <person name="Segerman B."/>
            <person name="Shin H."/>
            <person name="Siddiqui A."/>
            <person name="Sterky F."/>
            <person name="Terry A."/>
            <person name="Tsai C.J."/>
            <person name="Uberbacher E."/>
            <person name="Unneberg P."/>
            <person name="Vahala J."/>
            <person name="Wall K."/>
            <person name="Wessler S."/>
            <person name="Yang G."/>
            <person name="Yin T."/>
            <person name="Douglas C."/>
            <person name="Marra M."/>
            <person name="Sandberg G."/>
            <person name="Van de Peer Y."/>
            <person name="Rokhsar D."/>
        </authorList>
    </citation>
    <scope>NUCLEOTIDE SEQUENCE [LARGE SCALE GENOMIC DNA]</scope>
    <source>
        <strain evidence="2">cv. Nisqually</strain>
    </source>
</reference>
<proteinExistence type="predicted"/>
<dbReference type="InParanoid" id="A0A2K2B2R1"/>
<evidence type="ECO:0000313" key="2">
    <source>
        <dbReference type="Proteomes" id="UP000006729"/>
    </source>
</evidence>
<name>A0A2K2B2R1_POPTR</name>
<keyword evidence="2" id="KW-1185">Reference proteome</keyword>
<accession>A0A2K2B2R1</accession>
<dbReference type="EMBL" id="CM009292">
    <property type="protein sequence ID" value="PNT44067.1"/>
    <property type="molecule type" value="Genomic_DNA"/>
</dbReference>
<dbReference type="AlphaFoldDB" id="A0A2K2B2R1"/>
<evidence type="ECO:0000313" key="1">
    <source>
        <dbReference type="EMBL" id="PNT44067.1"/>
    </source>
</evidence>
<sequence>MPSINGIPRNAPKTAFPDLKKLFQLTLAPLTKSQFQTSFIFTLRLILFYIKNNAVLCDSNPVSTTSIQGMICLLFMYLRHKFAALNQGMPQMVRCLDYFCQLKKESACSPLP</sequence>
<protein>
    <submittedName>
        <fullName evidence="1">Uncharacterized protein</fullName>
    </submittedName>
</protein>